<dbReference type="EMBL" id="CP123872">
    <property type="protein sequence ID" value="WND01965.1"/>
    <property type="molecule type" value="Genomic_DNA"/>
</dbReference>
<feature type="compositionally biased region" description="Basic and acidic residues" evidence="1">
    <location>
        <begin position="78"/>
        <end position="102"/>
    </location>
</feature>
<gene>
    <name evidence="3" type="ORF">QGN29_10435</name>
</gene>
<evidence type="ECO:0000313" key="4">
    <source>
        <dbReference type="Proteomes" id="UP001268683"/>
    </source>
</evidence>
<sequence length="121" mass="13622">MFALIFRIILFLAPILVLILWIRWRMIKVQDGENLDQEFKKVRKYILGLLLLIVLAIVGLKLTENETANAGAQYIPPRLEDGKVIPGKFKDPKEENQQDDGKGGSSKDGSNKDGSNKDGRK</sequence>
<evidence type="ECO:0000256" key="1">
    <source>
        <dbReference type="SAM" id="MobiDB-lite"/>
    </source>
</evidence>
<feature type="region of interest" description="Disordered" evidence="1">
    <location>
        <begin position="78"/>
        <end position="121"/>
    </location>
</feature>
<feature type="compositionally biased region" description="Basic and acidic residues" evidence="1">
    <location>
        <begin position="109"/>
        <end position="121"/>
    </location>
</feature>
<evidence type="ECO:0000256" key="2">
    <source>
        <dbReference type="SAM" id="Phobius"/>
    </source>
</evidence>
<accession>A0AA52EC26</accession>
<keyword evidence="2" id="KW-0472">Membrane</keyword>
<feature type="transmembrane region" description="Helical" evidence="2">
    <location>
        <begin position="6"/>
        <end position="24"/>
    </location>
</feature>
<organism evidence="3 4">
    <name type="scientific">Temperatibacter marinus</name>
    <dbReference type="NCBI Taxonomy" id="1456591"/>
    <lineage>
        <taxon>Bacteria</taxon>
        <taxon>Pseudomonadati</taxon>
        <taxon>Pseudomonadota</taxon>
        <taxon>Alphaproteobacteria</taxon>
        <taxon>Kordiimonadales</taxon>
        <taxon>Temperatibacteraceae</taxon>
        <taxon>Temperatibacter</taxon>
    </lineage>
</organism>
<feature type="transmembrane region" description="Helical" evidence="2">
    <location>
        <begin position="45"/>
        <end position="63"/>
    </location>
</feature>
<dbReference type="KEGG" id="tmk:QGN29_10435"/>
<evidence type="ECO:0000313" key="3">
    <source>
        <dbReference type="EMBL" id="WND01965.1"/>
    </source>
</evidence>
<dbReference type="Proteomes" id="UP001268683">
    <property type="component" value="Chromosome"/>
</dbReference>
<reference evidence="3" key="1">
    <citation type="submission" date="2023-04" db="EMBL/GenBank/DDBJ databases">
        <title>Complete genome sequence of Temperatibacter marinus.</title>
        <authorList>
            <person name="Rong J.-C."/>
            <person name="Yi M.-L."/>
            <person name="Zhao Q."/>
        </authorList>
    </citation>
    <scope>NUCLEOTIDE SEQUENCE</scope>
    <source>
        <strain evidence="3">NBRC 110045</strain>
    </source>
</reference>
<keyword evidence="2" id="KW-0812">Transmembrane</keyword>
<dbReference type="RefSeq" id="WP_310797798.1">
    <property type="nucleotide sequence ID" value="NZ_CP123872.1"/>
</dbReference>
<protein>
    <submittedName>
        <fullName evidence="3">Uncharacterized protein</fullName>
    </submittedName>
</protein>
<proteinExistence type="predicted"/>
<keyword evidence="2" id="KW-1133">Transmembrane helix</keyword>
<name>A0AA52EC26_9PROT</name>
<keyword evidence="4" id="KW-1185">Reference proteome</keyword>
<dbReference type="AlphaFoldDB" id="A0AA52EC26"/>